<comment type="caution">
    <text evidence="3">The sequence shown here is derived from an EMBL/GenBank/DDBJ whole genome shotgun (WGS) entry which is preliminary data.</text>
</comment>
<protein>
    <submittedName>
        <fullName evidence="3">Dual specificity protein phosphatase family protein</fullName>
    </submittedName>
</protein>
<evidence type="ECO:0000256" key="1">
    <source>
        <dbReference type="ARBA" id="ARBA00008601"/>
    </source>
</evidence>
<dbReference type="CDD" id="cd14498">
    <property type="entry name" value="DSP"/>
    <property type="match status" value="1"/>
</dbReference>
<dbReference type="Gene3D" id="3.90.190.10">
    <property type="entry name" value="Protein tyrosine phosphatase superfamily"/>
    <property type="match status" value="1"/>
</dbReference>
<dbReference type="InterPro" id="IPR000340">
    <property type="entry name" value="Dual-sp_phosphatase_cat-dom"/>
</dbReference>
<dbReference type="Pfam" id="PF00782">
    <property type="entry name" value="DSPc"/>
    <property type="match status" value="1"/>
</dbReference>
<dbReference type="InterPro" id="IPR016130">
    <property type="entry name" value="Tyr_Pase_AS"/>
</dbReference>
<gene>
    <name evidence="3" type="ORF">HPE56_07495</name>
</gene>
<dbReference type="SUPFAM" id="SSF52799">
    <property type="entry name" value="(Phosphotyrosine protein) phosphatases II"/>
    <property type="match status" value="1"/>
</dbReference>
<evidence type="ECO:0000259" key="2">
    <source>
        <dbReference type="Pfam" id="PF00782"/>
    </source>
</evidence>
<evidence type="ECO:0000313" key="4">
    <source>
        <dbReference type="Proteomes" id="UP001166021"/>
    </source>
</evidence>
<keyword evidence="4" id="KW-1185">Reference proteome</keyword>
<comment type="similarity">
    <text evidence="1">Belongs to the protein-tyrosine phosphatase family. Non-receptor class dual specificity subfamily.</text>
</comment>
<dbReference type="EMBL" id="JABTCF010000003">
    <property type="protein sequence ID" value="MBD0777632.1"/>
    <property type="molecule type" value="Genomic_DNA"/>
</dbReference>
<dbReference type="Proteomes" id="UP001166021">
    <property type="component" value="Unassembled WGS sequence"/>
</dbReference>
<evidence type="ECO:0000313" key="3">
    <source>
        <dbReference type="EMBL" id="MBD0777632.1"/>
    </source>
</evidence>
<dbReference type="PROSITE" id="PS00383">
    <property type="entry name" value="TYR_PHOSPHATASE_1"/>
    <property type="match status" value="1"/>
</dbReference>
<reference evidence="3" key="1">
    <citation type="submission" date="2020-05" db="EMBL/GenBank/DDBJ databases">
        <title>The draft genome sequence of Maribacter sp. ANRC-HE7.</title>
        <authorList>
            <person name="Mu L."/>
        </authorList>
    </citation>
    <scope>NUCLEOTIDE SEQUENCE</scope>
    <source>
        <strain evidence="3">ANRC-HE7</strain>
    </source>
</reference>
<sequence>MKEIDRNLYVGSLNDYKEFQNESDFSFVQACKEPCHRKAVGYTGRSVAKTHPEYLLAYRPNRLILNMVDTPTGKYFDKILFDKSIEFIESNLNLNKKVLIHCNQGVSRSPSIGLLYMALKEKISNYSFITAKDDFSKIYPEYKPSGIQEFLIENWNYFKNK</sequence>
<dbReference type="RefSeq" id="WP_188243145.1">
    <property type="nucleotide sequence ID" value="NZ_JABTCF010000003.1"/>
</dbReference>
<accession>A0ABR7V385</accession>
<organism evidence="3 4">
    <name type="scientific">Maribacter aquimaris</name>
    <dbReference type="NCBI Taxonomy" id="2737171"/>
    <lineage>
        <taxon>Bacteria</taxon>
        <taxon>Pseudomonadati</taxon>
        <taxon>Bacteroidota</taxon>
        <taxon>Flavobacteriia</taxon>
        <taxon>Flavobacteriales</taxon>
        <taxon>Flavobacteriaceae</taxon>
        <taxon>Maribacter</taxon>
    </lineage>
</organism>
<dbReference type="PANTHER" id="PTHR45848">
    <property type="entry name" value="DUAL SPECIFICITY PROTEIN PHOSPHATASE 12 FAMILY MEMBER"/>
    <property type="match status" value="1"/>
</dbReference>
<feature type="domain" description="Dual specificity phosphatase catalytic" evidence="2">
    <location>
        <begin position="81"/>
        <end position="124"/>
    </location>
</feature>
<dbReference type="InterPro" id="IPR029021">
    <property type="entry name" value="Prot-tyrosine_phosphatase-like"/>
</dbReference>
<proteinExistence type="inferred from homology"/>
<name>A0ABR7V385_9FLAO</name>